<accession>A0ABM8V9J3</accession>
<comment type="caution">
    <text evidence="4">The sequence shown here is derived from an EMBL/GenBank/DDBJ whole genome shotgun (WGS) entry which is preliminary data.</text>
</comment>
<dbReference type="CDD" id="cd04301">
    <property type="entry name" value="NAT_SF"/>
    <property type="match status" value="1"/>
</dbReference>
<evidence type="ECO:0000256" key="2">
    <source>
        <dbReference type="ARBA" id="ARBA00023315"/>
    </source>
</evidence>
<reference evidence="4 5" key="1">
    <citation type="submission" date="2021-04" db="EMBL/GenBank/DDBJ databases">
        <authorList>
            <person name="Rakotoarivonina H."/>
        </authorList>
    </citation>
    <scope>NUCLEOTIDE SEQUENCE [LARGE SCALE GENOMIC DNA]</scope>
    <source>
        <strain evidence="4 5">XE</strain>
    </source>
</reference>
<protein>
    <submittedName>
        <fullName evidence="4">Diamine acetyltransferase 1</fullName>
        <ecNumber evidence="4">2.3.1.57</ecNumber>
    </submittedName>
</protein>
<dbReference type="InterPro" id="IPR016181">
    <property type="entry name" value="Acyl_CoA_acyltransferase"/>
</dbReference>
<proteinExistence type="predicted"/>
<evidence type="ECO:0000313" key="4">
    <source>
        <dbReference type="EMBL" id="CAG5093540.1"/>
    </source>
</evidence>
<dbReference type="PANTHER" id="PTHR43072">
    <property type="entry name" value="N-ACETYLTRANSFERASE"/>
    <property type="match status" value="1"/>
</dbReference>
<gene>
    <name evidence="4" type="primary">txxe 3547-dacT1</name>
    <name evidence="4" type="ORF">TXXE_19860</name>
</gene>
<dbReference type="InterPro" id="IPR000182">
    <property type="entry name" value="GNAT_dom"/>
</dbReference>
<keyword evidence="1 4" id="KW-0808">Transferase</keyword>
<evidence type="ECO:0000259" key="3">
    <source>
        <dbReference type="PROSITE" id="PS51186"/>
    </source>
</evidence>
<keyword evidence="2 4" id="KW-0012">Acyltransferase</keyword>
<dbReference type="GO" id="GO:0004145">
    <property type="term" value="F:diamine N-acetyltransferase activity"/>
    <property type="evidence" value="ECO:0007669"/>
    <property type="project" value="UniProtKB-EC"/>
</dbReference>
<sequence>MAADYTIRPYRHRQDTAAILELIRRELAPLSNAPIGREALTDRALTARIRQGRTLVAAGRSGSVKGFIHVMVTSRPNAPVLLQIDMLAVEPDSRGQGIGTALLREAERYGRFRRCTAASLFVDEGNDRAHLFYLRAGYRAIRYWPSLRCWELYKPLIPVI</sequence>
<dbReference type="EMBL" id="CAJRAY010000106">
    <property type="protein sequence ID" value="CAG5093540.1"/>
    <property type="molecule type" value="Genomic_DNA"/>
</dbReference>
<organism evidence="4 5">
    <name type="scientific">Thermobacillus xylanilyticus</name>
    <dbReference type="NCBI Taxonomy" id="76633"/>
    <lineage>
        <taxon>Bacteria</taxon>
        <taxon>Bacillati</taxon>
        <taxon>Bacillota</taxon>
        <taxon>Bacilli</taxon>
        <taxon>Bacillales</taxon>
        <taxon>Paenibacillaceae</taxon>
        <taxon>Thermobacillus</taxon>
    </lineage>
</organism>
<keyword evidence="5" id="KW-1185">Reference proteome</keyword>
<evidence type="ECO:0000313" key="5">
    <source>
        <dbReference type="Proteomes" id="UP000681526"/>
    </source>
</evidence>
<dbReference type="PANTHER" id="PTHR43072:SF23">
    <property type="entry name" value="UPF0039 PROTEIN C11D3.02C"/>
    <property type="match status" value="1"/>
</dbReference>
<dbReference type="PROSITE" id="PS51186">
    <property type="entry name" value="GNAT"/>
    <property type="match status" value="1"/>
</dbReference>
<dbReference type="Pfam" id="PF00583">
    <property type="entry name" value="Acetyltransf_1"/>
    <property type="match status" value="1"/>
</dbReference>
<dbReference type="EC" id="2.3.1.57" evidence="4"/>
<dbReference type="Gene3D" id="3.40.630.30">
    <property type="match status" value="1"/>
</dbReference>
<evidence type="ECO:0000256" key="1">
    <source>
        <dbReference type="ARBA" id="ARBA00022679"/>
    </source>
</evidence>
<dbReference type="RefSeq" id="WP_213487068.1">
    <property type="nucleotide sequence ID" value="NZ_CAJRAY010000106.1"/>
</dbReference>
<dbReference type="Proteomes" id="UP000681526">
    <property type="component" value="Unassembled WGS sequence"/>
</dbReference>
<name>A0ABM8V9J3_THEXY</name>
<feature type="domain" description="N-acetyltransferase" evidence="3">
    <location>
        <begin position="5"/>
        <end position="157"/>
    </location>
</feature>
<dbReference type="SUPFAM" id="SSF55729">
    <property type="entry name" value="Acyl-CoA N-acyltransferases (Nat)"/>
    <property type="match status" value="1"/>
</dbReference>